<comment type="caution">
    <text evidence="3">The sequence shown here is derived from an EMBL/GenBank/DDBJ whole genome shotgun (WGS) entry which is preliminary data.</text>
</comment>
<feature type="chain" id="PRO_5038359331" description="Chromosome partition protein Smc" evidence="2">
    <location>
        <begin position="19"/>
        <end position="279"/>
    </location>
</feature>
<dbReference type="Gene3D" id="1.10.287.1490">
    <property type="match status" value="1"/>
</dbReference>
<keyword evidence="1" id="KW-0175">Coiled coil</keyword>
<dbReference type="PROSITE" id="PS51257">
    <property type="entry name" value="PROKAR_LIPOPROTEIN"/>
    <property type="match status" value="1"/>
</dbReference>
<reference evidence="3" key="2">
    <citation type="journal article" date="2021" name="PeerJ">
        <title>Extensive microbial diversity within the chicken gut microbiome revealed by metagenomics and culture.</title>
        <authorList>
            <person name="Gilroy R."/>
            <person name="Ravi A."/>
            <person name="Getino M."/>
            <person name="Pursley I."/>
            <person name="Horton D.L."/>
            <person name="Alikhan N.F."/>
            <person name="Baker D."/>
            <person name="Gharbi K."/>
            <person name="Hall N."/>
            <person name="Watson M."/>
            <person name="Adriaenssens E.M."/>
            <person name="Foster-Nyarko E."/>
            <person name="Jarju S."/>
            <person name="Secka A."/>
            <person name="Antonio M."/>
            <person name="Oren A."/>
            <person name="Chaudhuri R.R."/>
            <person name="La Ragione R."/>
            <person name="Hildebrand F."/>
            <person name="Pallen M.J."/>
        </authorList>
    </citation>
    <scope>NUCLEOTIDE SEQUENCE</scope>
    <source>
        <strain evidence="3">21143</strain>
    </source>
</reference>
<dbReference type="AlphaFoldDB" id="A0A9D1GD62"/>
<organism evidence="3 4">
    <name type="scientific">Candidatus Caccoplasma intestinavium</name>
    <dbReference type="NCBI Taxonomy" id="2840716"/>
    <lineage>
        <taxon>Bacteria</taxon>
        <taxon>Pseudomonadati</taxon>
        <taxon>Bacteroidota</taxon>
        <taxon>Bacteroidia</taxon>
        <taxon>Bacteroidales</taxon>
        <taxon>Bacteroidaceae</taxon>
        <taxon>Bacteroidaceae incertae sedis</taxon>
        <taxon>Candidatus Caccoplasma</taxon>
    </lineage>
</organism>
<dbReference type="Proteomes" id="UP000886722">
    <property type="component" value="Unassembled WGS sequence"/>
</dbReference>
<evidence type="ECO:0008006" key="5">
    <source>
        <dbReference type="Google" id="ProtNLM"/>
    </source>
</evidence>
<accession>A0A9D1GD62</accession>
<protein>
    <recommendedName>
        <fullName evidence="5">Chromosome partition protein Smc</fullName>
    </recommendedName>
</protein>
<evidence type="ECO:0000313" key="4">
    <source>
        <dbReference type="Proteomes" id="UP000886722"/>
    </source>
</evidence>
<reference evidence="3" key="1">
    <citation type="submission" date="2020-10" db="EMBL/GenBank/DDBJ databases">
        <authorList>
            <person name="Gilroy R."/>
        </authorList>
    </citation>
    <scope>NUCLEOTIDE SEQUENCE</scope>
    <source>
        <strain evidence="3">21143</strain>
    </source>
</reference>
<evidence type="ECO:0000256" key="1">
    <source>
        <dbReference type="SAM" id="Coils"/>
    </source>
</evidence>
<feature type="coiled-coil region" evidence="1">
    <location>
        <begin position="40"/>
        <end position="180"/>
    </location>
</feature>
<evidence type="ECO:0000313" key="3">
    <source>
        <dbReference type="EMBL" id="HIT38793.1"/>
    </source>
</evidence>
<name>A0A9D1GD62_9BACT</name>
<keyword evidence="2" id="KW-0732">Signal</keyword>
<sequence length="279" mass="31129">MKKVVLSMAALSMLFFVACQGPKKEIARLQFQNDSIAQVNTRLASDIEELLQMIDEIEANFSQITKTEAALNQAQGERLKASIAQIIEQLKDNQEKIATLEKQVRNRNYNIASLKKTVERLKAENEEKAAMITALQAELAQRDAQIKELDASIASLNSKLDALSNENKDQQDQLNAQDQALNTVFYTIGTKKELKAKGILEGGILKVRTLQGVVNDADFTKADLRNVSSIPLNVKKATLMTSHPEGSYTFVKEGKVITELSITNPEEFWSVSKYLVIRK</sequence>
<gene>
    <name evidence="3" type="ORF">IAD06_01950</name>
</gene>
<evidence type="ECO:0000256" key="2">
    <source>
        <dbReference type="SAM" id="SignalP"/>
    </source>
</evidence>
<proteinExistence type="predicted"/>
<feature type="signal peptide" evidence="2">
    <location>
        <begin position="1"/>
        <end position="18"/>
    </location>
</feature>
<dbReference type="EMBL" id="DVKT01000013">
    <property type="protein sequence ID" value="HIT38793.1"/>
    <property type="molecule type" value="Genomic_DNA"/>
</dbReference>